<reference evidence="1 2" key="1">
    <citation type="journal article" date="2015" name="Nature">
        <title>rRNA introns, odd ribosomes, and small enigmatic genomes across a large radiation of phyla.</title>
        <authorList>
            <person name="Brown C.T."/>
            <person name="Hug L.A."/>
            <person name="Thomas B.C."/>
            <person name="Sharon I."/>
            <person name="Castelle C.J."/>
            <person name="Singh A."/>
            <person name="Wilkins M.J."/>
            <person name="Williams K.H."/>
            <person name="Banfield J.F."/>
        </authorList>
    </citation>
    <scope>NUCLEOTIDE SEQUENCE [LARGE SCALE GENOMIC DNA]</scope>
</reference>
<dbReference type="AlphaFoldDB" id="A0A0G0QP42"/>
<dbReference type="Proteomes" id="UP000034665">
    <property type="component" value="Unassembled WGS sequence"/>
</dbReference>
<name>A0A0G0QP42_9BACT</name>
<protein>
    <recommendedName>
        <fullName evidence="3">DUF4177 domain-containing protein</fullName>
    </recommendedName>
</protein>
<proteinExistence type="predicted"/>
<accession>A0A0G0QP42</accession>
<dbReference type="EMBL" id="LBWR01000003">
    <property type="protein sequence ID" value="KKR12160.1"/>
    <property type="molecule type" value="Genomic_DNA"/>
</dbReference>
<comment type="caution">
    <text evidence="1">The sequence shown here is derived from an EMBL/GenBank/DDBJ whole genome shotgun (WGS) entry which is preliminary data.</text>
</comment>
<organism evidence="1 2">
    <name type="scientific">Candidatus Wolfebacteria bacterium GW2011_GWC2_39_22</name>
    <dbReference type="NCBI Taxonomy" id="1619013"/>
    <lineage>
        <taxon>Bacteria</taxon>
        <taxon>Candidatus Wolfeibacteriota</taxon>
    </lineage>
</organism>
<evidence type="ECO:0000313" key="1">
    <source>
        <dbReference type="EMBL" id="KKR12160.1"/>
    </source>
</evidence>
<gene>
    <name evidence="1" type="ORF">UT41_C0003G0087</name>
</gene>
<evidence type="ECO:0008006" key="3">
    <source>
        <dbReference type="Google" id="ProtNLM"/>
    </source>
</evidence>
<evidence type="ECO:0000313" key="2">
    <source>
        <dbReference type="Proteomes" id="UP000034665"/>
    </source>
</evidence>
<sequence length="57" mass="6715">MKKWEYYVGSICDLNEARLNELGKEGWELVVFTHSSTGDHRAIFKRERMPKVFKGPE</sequence>